<accession>A0A318YTL7</accession>
<dbReference type="EMBL" id="KZ821449">
    <property type="protein sequence ID" value="PYH37739.1"/>
    <property type="molecule type" value="Genomic_DNA"/>
</dbReference>
<gene>
    <name evidence="1" type="ORF">BO87DRAFT_422614</name>
</gene>
<dbReference type="RefSeq" id="XP_025483217.1">
    <property type="nucleotide sequence ID" value="XM_025627127.1"/>
</dbReference>
<dbReference type="AlphaFoldDB" id="A0A318YTL7"/>
<organism evidence="1 2">
    <name type="scientific">Aspergillus neoniger (strain CBS 115656)</name>
    <dbReference type="NCBI Taxonomy" id="1448310"/>
    <lineage>
        <taxon>Eukaryota</taxon>
        <taxon>Fungi</taxon>
        <taxon>Dikarya</taxon>
        <taxon>Ascomycota</taxon>
        <taxon>Pezizomycotina</taxon>
        <taxon>Eurotiomycetes</taxon>
        <taxon>Eurotiomycetidae</taxon>
        <taxon>Eurotiales</taxon>
        <taxon>Aspergillaceae</taxon>
        <taxon>Aspergillus</taxon>
        <taxon>Aspergillus subgen. Circumdati</taxon>
    </lineage>
</organism>
<dbReference type="Proteomes" id="UP000247647">
    <property type="component" value="Unassembled WGS sequence"/>
</dbReference>
<reference evidence="1" key="1">
    <citation type="submission" date="2016-12" db="EMBL/GenBank/DDBJ databases">
        <title>The genomes of Aspergillus section Nigri reveals drivers in fungal speciation.</title>
        <authorList>
            <consortium name="DOE Joint Genome Institute"/>
            <person name="Vesth T.C."/>
            <person name="Nybo J."/>
            <person name="Theobald S."/>
            <person name="Brandl J."/>
            <person name="Frisvad J.C."/>
            <person name="Nielsen K.F."/>
            <person name="Lyhne E.K."/>
            <person name="Kogle M.E."/>
            <person name="Kuo A."/>
            <person name="Riley R."/>
            <person name="Clum A."/>
            <person name="Nolan M."/>
            <person name="Lipzen A."/>
            <person name="Salamov A."/>
            <person name="Henrissat B."/>
            <person name="Wiebenga A."/>
            <person name="De Vries R.P."/>
            <person name="Grigoriev I.V."/>
            <person name="Mortensen U.H."/>
            <person name="Andersen M.R."/>
            <person name="Baker S.E."/>
        </authorList>
    </citation>
    <scope>NUCLEOTIDE SEQUENCE [LARGE SCALE GENOMIC DNA]</scope>
    <source>
        <strain evidence="1">CBS 115656</strain>
    </source>
</reference>
<evidence type="ECO:0000313" key="1">
    <source>
        <dbReference type="EMBL" id="PYH37739.1"/>
    </source>
</evidence>
<proteinExistence type="predicted"/>
<keyword evidence="2" id="KW-1185">Reference proteome</keyword>
<name>A0A318YTL7_ASPNB</name>
<protein>
    <submittedName>
        <fullName evidence="1">Uncharacterized protein</fullName>
    </submittedName>
</protein>
<sequence length="65" mass="7303">MSRLFSTTVRTLLEWTGFDRHRLSDTWKAAVEKFTQPGGDAESRLGKIHSVNIKQVFAGLAMVPI</sequence>
<dbReference type="OrthoDB" id="5071263at2759"/>
<evidence type="ECO:0000313" key="2">
    <source>
        <dbReference type="Proteomes" id="UP000247647"/>
    </source>
</evidence>
<dbReference type="GeneID" id="37129583"/>